<dbReference type="Pfam" id="PF22681">
    <property type="entry name" value="Lmo2446-like_N"/>
    <property type="match status" value="1"/>
</dbReference>
<evidence type="ECO:0000259" key="4">
    <source>
        <dbReference type="Pfam" id="PF21365"/>
    </source>
</evidence>
<proteinExistence type="inferred from homology"/>
<dbReference type="Gene3D" id="2.60.40.1760">
    <property type="entry name" value="glycosyl hydrolase (family 31)"/>
    <property type="match status" value="1"/>
</dbReference>
<comment type="similarity">
    <text evidence="1">Belongs to the glycosyl hydrolase 31 family.</text>
</comment>
<feature type="domain" description="Glycosyl hydrolase family 31 C-terminal" evidence="4">
    <location>
        <begin position="920"/>
        <end position="1006"/>
    </location>
</feature>
<dbReference type="InterPro" id="IPR017853">
    <property type="entry name" value="GH"/>
</dbReference>
<protein>
    <submittedName>
        <fullName evidence="6">Glycosyl hydrolase</fullName>
    </submittedName>
</protein>
<dbReference type="Gene3D" id="2.60.40.1180">
    <property type="entry name" value="Golgi alpha-mannosidase II"/>
    <property type="match status" value="2"/>
</dbReference>
<dbReference type="SUPFAM" id="SSF51011">
    <property type="entry name" value="Glycosyl hydrolase domain"/>
    <property type="match status" value="1"/>
</dbReference>
<reference evidence="6 7" key="1">
    <citation type="submission" date="2020-11" db="EMBL/GenBank/DDBJ databases">
        <title>Fusibacter basophilias sp. nov.</title>
        <authorList>
            <person name="Qiu D."/>
        </authorList>
    </citation>
    <scope>NUCLEOTIDE SEQUENCE [LARGE SCALE GENOMIC DNA]</scope>
    <source>
        <strain evidence="6 7">Q10-2</strain>
    </source>
</reference>
<dbReference type="Gene3D" id="3.20.20.80">
    <property type="entry name" value="Glycosidases"/>
    <property type="match status" value="1"/>
</dbReference>
<name>A0ABR9ZND4_9FIRM</name>
<dbReference type="GO" id="GO:0016787">
    <property type="term" value="F:hydrolase activity"/>
    <property type="evidence" value="ECO:0007669"/>
    <property type="project" value="UniProtKB-KW"/>
</dbReference>
<dbReference type="InterPro" id="IPR000322">
    <property type="entry name" value="Glyco_hydro_31_TIM"/>
</dbReference>
<dbReference type="CDD" id="cd06597">
    <property type="entry name" value="GH31_transferase_CtsY"/>
    <property type="match status" value="1"/>
</dbReference>
<dbReference type="Pfam" id="PF01055">
    <property type="entry name" value="Glyco_hydro_31_2nd"/>
    <property type="match status" value="1"/>
</dbReference>
<accession>A0ABR9ZND4</accession>
<feature type="domain" description="Glycoside hydrolase family 31 N-terminal" evidence="3">
    <location>
        <begin position="385"/>
        <end position="520"/>
    </location>
</feature>
<evidence type="ECO:0000256" key="1">
    <source>
        <dbReference type="ARBA" id="ARBA00007806"/>
    </source>
</evidence>
<dbReference type="PANTHER" id="PTHR43863:SF2">
    <property type="entry name" value="MALTASE-GLUCOAMYLASE"/>
    <property type="match status" value="1"/>
</dbReference>
<dbReference type="RefSeq" id="WP_194700195.1">
    <property type="nucleotide sequence ID" value="NZ_JADKNH010000001.1"/>
</dbReference>
<sequence>MLNKLFEFSYCEWRHDTKSSEVILKEVLENIKVNQTLLDQGIVLFMLSEFVRKNNRMDYLKNEKIQVLIDSIEANWQDQSAELLTLGSIYGGLRNLNLYLKQDTISLTLKTMKAYVFKNYIKKGQLCSNLEKTQTKPEMLLVCIPFGLFEPEDLVFVEAVKHIQKQMYDGLLSETDALLLAWYYLEQGTHHITRDILKQTTNQDALYQLIFGKLEAVNERFILHTPYGNDNRYEPGDDERFPKLVKAGEPVTFKVISFPISADDPVIMRCNNKTITGQIVAEKYWQFKAGPFNARETVEYHFQFENTPDIQTSLFEFEVSKIGVLGKVVGVSYTNTQDANLSDDKSLDSETYDVIQETMTLITNDLILKFQIDAHGVLSVAVNALSEEERISTKWTKPSDSQVLTLENGDYKLEYPLATHAISYFQSERNLFTATDANWLKFTQDHEQIRTFTCTFQNRGEKFYGFGERYNALNQSGHTPDNFVYNQYKEQGLRTYIPMPFFTSDRGYGMLLDTTAYSAFNMAEENPTEYSIEVESDVMSLKVIPGDIKAVIEENARLSGYPVMLPKWAFGPWMSSNNWDSDAEVRKQVLKTMELDIPATVLVIEAWSDEATFYLFNDATYKETPGENHHKYDDFKFPTWGRWPDPKGLVKHLHDHNLKCILWQIPIIKQISSLHHLQKEADEQYFIEKGFGVLNADGTPYRIPEGWFKDSLLMDFSNQEAVNWWFKKRQYLIDDLGVDGFKTDGGEFVFGRDLKFHDGRTGHEMRNAYPNDYIGAYYKFAQQNNGITFSRAGYRGANQFPAHWAGDERSNFDAFKRSILAGLSSGISGLPFWGWDLAGFSGDVPTAELFVRATQMATFCPIMQYHAESKGEHNQDRTPWNIYDRSGDMRAITAYRYYANLRMNLIPYIYREALKASRTGLPLMRAMIVDFESDPNTHEIWDQYMFGDQLMIAPIINEGENERNVYFPKGEWINFFTGKVMNGPKNVIVSASLDEIPVYVKANTIIPLNLGENFKWGDSISNELNAYKHLCFRIFGVPETVYYFEDDLNTEISIKVKKSTSLEFEIEIEIESNLNPIYLIFDGKIDKVSINGVIRTTQLLTFETDHISLIEI</sequence>
<keyword evidence="6" id="KW-0378">Hydrolase</keyword>
<feature type="domain" description="Glycoside hydrolase family 31 TIM barrel" evidence="2">
    <location>
        <begin position="562"/>
        <end position="911"/>
    </location>
</feature>
<dbReference type="PANTHER" id="PTHR43863">
    <property type="entry name" value="HYDROLASE, PUTATIVE (AFU_ORTHOLOGUE AFUA_1G03140)-RELATED"/>
    <property type="match status" value="1"/>
</dbReference>
<dbReference type="Pfam" id="PF13802">
    <property type="entry name" value="Gal_mutarotas_2"/>
    <property type="match status" value="1"/>
</dbReference>
<evidence type="ECO:0000313" key="7">
    <source>
        <dbReference type="Proteomes" id="UP000614200"/>
    </source>
</evidence>
<dbReference type="InterPro" id="IPR055242">
    <property type="entry name" value="Lmo2446-like_N"/>
</dbReference>
<dbReference type="InterPro" id="IPR013780">
    <property type="entry name" value="Glyco_hydro_b"/>
</dbReference>
<dbReference type="SUPFAM" id="SSF51445">
    <property type="entry name" value="(Trans)glycosidases"/>
    <property type="match status" value="1"/>
</dbReference>
<dbReference type="InterPro" id="IPR051816">
    <property type="entry name" value="Glycosyl_Hydrolase_31"/>
</dbReference>
<dbReference type="InterPro" id="IPR048395">
    <property type="entry name" value="Glyco_hydro_31_C"/>
</dbReference>
<gene>
    <name evidence="6" type="ORF">ISU02_02500</name>
</gene>
<dbReference type="InterPro" id="IPR013783">
    <property type="entry name" value="Ig-like_fold"/>
</dbReference>
<dbReference type="InterPro" id="IPR011013">
    <property type="entry name" value="Gal_mutarotase_sf_dom"/>
</dbReference>
<evidence type="ECO:0000313" key="6">
    <source>
        <dbReference type="EMBL" id="MBF4691967.1"/>
    </source>
</evidence>
<evidence type="ECO:0000259" key="2">
    <source>
        <dbReference type="Pfam" id="PF01055"/>
    </source>
</evidence>
<comment type="caution">
    <text evidence="6">The sequence shown here is derived from an EMBL/GenBank/DDBJ whole genome shotgun (WGS) entry which is preliminary data.</text>
</comment>
<evidence type="ECO:0000259" key="5">
    <source>
        <dbReference type="Pfam" id="PF22681"/>
    </source>
</evidence>
<dbReference type="InterPro" id="IPR025887">
    <property type="entry name" value="Glyco_hydro_31_N_dom"/>
</dbReference>
<dbReference type="Pfam" id="PF21365">
    <property type="entry name" value="Glyco_hydro_31_3rd"/>
    <property type="match status" value="1"/>
</dbReference>
<dbReference type="SUPFAM" id="SSF74650">
    <property type="entry name" value="Galactose mutarotase-like"/>
    <property type="match status" value="1"/>
</dbReference>
<dbReference type="CDD" id="cd14752">
    <property type="entry name" value="GH31_N"/>
    <property type="match status" value="1"/>
</dbReference>
<organism evidence="6 7">
    <name type="scientific">Fusibacter ferrireducens</name>
    <dbReference type="NCBI Taxonomy" id="2785058"/>
    <lineage>
        <taxon>Bacteria</taxon>
        <taxon>Bacillati</taxon>
        <taxon>Bacillota</taxon>
        <taxon>Clostridia</taxon>
        <taxon>Eubacteriales</taxon>
        <taxon>Eubacteriales Family XII. Incertae Sedis</taxon>
        <taxon>Fusibacter</taxon>
    </lineage>
</organism>
<feature type="domain" description="Lmo2446-like N-terminal" evidence="5">
    <location>
        <begin position="224"/>
        <end position="280"/>
    </location>
</feature>
<dbReference type="Gene3D" id="2.60.40.10">
    <property type="entry name" value="Immunoglobulins"/>
    <property type="match status" value="1"/>
</dbReference>
<evidence type="ECO:0000259" key="3">
    <source>
        <dbReference type="Pfam" id="PF13802"/>
    </source>
</evidence>
<dbReference type="EMBL" id="JADKNH010000001">
    <property type="protein sequence ID" value="MBF4691967.1"/>
    <property type="molecule type" value="Genomic_DNA"/>
</dbReference>
<keyword evidence="7" id="KW-1185">Reference proteome</keyword>
<dbReference type="Proteomes" id="UP000614200">
    <property type="component" value="Unassembled WGS sequence"/>
</dbReference>